<organism evidence="2 3">
    <name type="scientific">Streptomyces lutosisoli</name>
    <dbReference type="NCBI Taxonomy" id="2665721"/>
    <lineage>
        <taxon>Bacteria</taxon>
        <taxon>Bacillati</taxon>
        <taxon>Actinomycetota</taxon>
        <taxon>Actinomycetes</taxon>
        <taxon>Kitasatosporales</taxon>
        <taxon>Streptomycetaceae</taxon>
        <taxon>Streptomyces</taxon>
    </lineage>
</organism>
<dbReference type="SUPFAM" id="SSF69318">
    <property type="entry name" value="Integrin alpha N-terminal domain"/>
    <property type="match status" value="1"/>
</dbReference>
<sequence>MFSLRSRARWAGPLAVGLVGLGVGSLGTAEGAAAATAAPVWDDFNGDGYADLAIAADHATVGGKSKAGYLTSSPS</sequence>
<evidence type="ECO:0000313" key="2">
    <source>
        <dbReference type="EMBL" id="MFD0281932.1"/>
    </source>
</evidence>
<dbReference type="Pfam" id="PF01839">
    <property type="entry name" value="FG-GAP"/>
    <property type="match status" value="1"/>
</dbReference>
<keyword evidence="1" id="KW-0732">Signal</keyword>
<evidence type="ECO:0008006" key="4">
    <source>
        <dbReference type="Google" id="ProtNLM"/>
    </source>
</evidence>
<keyword evidence="3" id="KW-1185">Reference proteome</keyword>
<protein>
    <recommendedName>
        <fullName evidence="4">VCBS repeat-containing protein</fullName>
    </recommendedName>
</protein>
<name>A0ABW2VHC4_9ACTN</name>
<comment type="caution">
    <text evidence="2">The sequence shown here is derived from an EMBL/GenBank/DDBJ whole genome shotgun (WGS) entry which is preliminary data.</text>
</comment>
<dbReference type="InterPro" id="IPR013517">
    <property type="entry name" value="FG-GAP"/>
</dbReference>
<dbReference type="Proteomes" id="UP001596957">
    <property type="component" value="Unassembled WGS sequence"/>
</dbReference>
<gene>
    <name evidence="2" type="ORF">ACFQZP_09595</name>
</gene>
<dbReference type="InterPro" id="IPR028994">
    <property type="entry name" value="Integrin_alpha_N"/>
</dbReference>
<evidence type="ECO:0000256" key="1">
    <source>
        <dbReference type="ARBA" id="ARBA00022729"/>
    </source>
</evidence>
<proteinExistence type="predicted"/>
<dbReference type="RefSeq" id="WP_381254344.1">
    <property type="nucleotide sequence ID" value="NZ_JBHTBI010000011.1"/>
</dbReference>
<accession>A0ABW2VHC4</accession>
<evidence type="ECO:0000313" key="3">
    <source>
        <dbReference type="Proteomes" id="UP001596957"/>
    </source>
</evidence>
<dbReference type="EMBL" id="JBHTEC010000001">
    <property type="protein sequence ID" value="MFD0281932.1"/>
    <property type="molecule type" value="Genomic_DNA"/>
</dbReference>
<reference evidence="3" key="1">
    <citation type="journal article" date="2019" name="Int. J. Syst. Evol. Microbiol.">
        <title>The Global Catalogue of Microorganisms (GCM) 10K type strain sequencing project: providing services to taxonomists for standard genome sequencing and annotation.</title>
        <authorList>
            <consortium name="The Broad Institute Genomics Platform"/>
            <consortium name="The Broad Institute Genome Sequencing Center for Infectious Disease"/>
            <person name="Wu L."/>
            <person name="Ma J."/>
        </authorList>
    </citation>
    <scope>NUCLEOTIDE SEQUENCE [LARGE SCALE GENOMIC DNA]</scope>
    <source>
        <strain evidence="3">CGMCC 4.7198</strain>
    </source>
</reference>